<dbReference type="EMBL" id="LVJN01000012">
    <property type="protein sequence ID" value="OSM07637.1"/>
    <property type="molecule type" value="Genomic_DNA"/>
</dbReference>
<accession>A0A1Y2KAA8</accession>
<proteinExistence type="inferred from homology"/>
<organism evidence="3 4">
    <name type="scientific">Magnetofaba australis IT-1</name>
    <dbReference type="NCBI Taxonomy" id="1434232"/>
    <lineage>
        <taxon>Bacteria</taxon>
        <taxon>Pseudomonadati</taxon>
        <taxon>Pseudomonadota</taxon>
        <taxon>Magnetococcia</taxon>
        <taxon>Magnetococcales</taxon>
        <taxon>Magnetococcaceae</taxon>
        <taxon>Magnetofaba</taxon>
    </lineage>
</organism>
<evidence type="ECO:0000256" key="1">
    <source>
        <dbReference type="ARBA" id="ARBA00009477"/>
    </source>
</evidence>
<dbReference type="Gene3D" id="2.40.50.100">
    <property type="match status" value="1"/>
</dbReference>
<evidence type="ECO:0000313" key="4">
    <source>
        <dbReference type="Proteomes" id="UP000194003"/>
    </source>
</evidence>
<comment type="caution">
    <text evidence="3">The sequence shown here is derived from an EMBL/GenBank/DDBJ whole genome shotgun (WGS) entry which is preliminary data.</text>
</comment>
<reference evidence="3 4" key="1">
    <citation type="journal article" date="2016" name="BMC Genomics">
        <title>Combined genomic and structural analyses of a cultured magnetotactic bacterium reveals its niche adaptation to a dynamic environment.</title>
        <authorList>
            <person name="Araujo A.C."/>
            <person name="Morillo V."/>
            <person name="Cypriano J."/>
            <person name="Teixeira L.C."/>
            <person name="Leao P."/>
            <person name="Lyra S."/>
            <person name="Almeida L.G."/>
            <person name="Bazylinski D.A."/>
            <person name="Vasconcellos A.T."/>
            <person name="Abreu F."/>
            <person name="Lins U."/>
        </authorList>
    </citation>
    <scope>NUCLEOTIDE SEQUENCE [LARGE SCALE GENOMIC DNA]</scope>
    <source>
        <strain evidence="3 4">IT-1</strain>
    </source>
</reference>
<dbReference type="Gene3D" id="1.10.287.470">
    <property type="entry name" value="Helix hairpin bin"/>
    <property type="match status" value="1"/>
</dbReference>
<dbReference type="InterPro" id="IPR006143">
    <property type="entry name" value="RND_pump_MFP"/>
</dbReference>
<evidence type="ECO:0000256" key="2">
    <source>
        <dbReference type="SAM" id="Coils"/>
    </source>
</evidence>
<comment type="similarity">
    <text evidence="1">Belongs to the membrane fusion protein (MFP) (TC 8.A.1) family.</text>
</comment>
<dbReference type="Proteomes" id="UP000194003">
    <property type="component" value="Unassembled WGS sequence"/>
</dbReference>
<dbReference type="NCBIfam" id="TIGR01730">
    <property type="entry name" value="RND_mfp"/>
    <property type="match status" value="1"/>
</dbReference>
<name>A0A1Y2KAA8_9PROT</name>
<dbReference type="GO" id="GO:1990281">
    <property type="term" value="C:efflux pump complex"/>
    <property type="evidence" value="ECO:0007669"/>
    <property type="project" value="TreeGrafter"/>
</dbReference>
<dbReference type="Gene3D" id="2.40.420.20">
    <property type="match status" value="1"/>
</dbReference>
<dbReference type="STRING" id="1434232.MAIT1_04604"/>
<gene>
    <name evidence="3" type="ORF">MAIT1_04604</name>
</gene>
<dbReference type="PANTHER" id="PTHR30469">
    <property type="entry name" value="MULTIDRUG RESISTANCE PROTEIN MDTA"/>
    <property type="match status" value="1"/>
</dbReference>
<keyword evidence="4" id="KW-1185">Reference proteome</keyword>
<feature type="coiled-coil region" evidence="2">
    <location>
        <begin position="102"/>
        <end position="167"/>
    </location>
</feature>
<keyword evidence="2" id="KW-0175">Coiled coil</keyword>
<evidence type="ECO:0000313" key="3">
    <source>
        <dbReference type="EMBL" id="OSM07637.1"/>
    </source>
</evidence>
<dbReference type="Gene3D" id="2.40.30.170">
    <property type="match status" value="1"/>
</dbReference>
<protein>
    <submittedName>
        <fullName evidence="3">Putative secretion protein HlyD</fullName>
    </submittedName>
</protein>
<dbReference type="SUPFAM" id="SSF111369">
    <property type="entry name" value="HlyD-like secretion proteins"/>
    <property type="match status" value="1"/>
</dbReference>
<dbReference type="PANTHER" id="PTHR30469:SF15">
    <property type="entry name" value="HLYD FAMILY OF SECRETION PROTEINS"/>
    <property type="match status" value="1"/>
</dbReference>
<dbReference type="AlphaFoldDB" id="A0A1Y2KAA8"/>
<dbReference type="GO" id="GO:0015562">
    <property type="term" value="F:efflux transmembrane transporter activity"/>
    <property type="evidence" value="ECO:0007669"/>
    <property type="project" value="TreeGrafter"/>
</dbReference>
<sequence length="356" mass="38602">MTSSRTWGLVSIILFAVTAPVWATGPEVGPDRIWRGLALATVERRAIPLVYESPGHVMARESIAVASRITGFVEQVAVEIGDVVEKGALLVALDDTQIERSIAEAEAALAAARLDMEDARRDVAKYQALLEKQTGSRERLEKSRLRLDLARVEVERATAVLRSLKAERVYIRMVSPFKARITGRSVDPGALATVGAPLLHLERVGQQEFETRLPRRFLGHLAPAGSVMIRLDGGTEWIRAIVSHVVEVVDPNSGTGLVRAILPEALTIPSGTFGTLHLTVGHDDGMVVPKATLTLRAGVTGCFQQTADGTLRFRAVRTGRNLADGQVEIHSGLNGDEELVVDPPRLLRDGDRMAMP</sequence>